<dbReference type="GO" id="GO:0051539">
    <property type="term" value="F:4 iron, 4 sulfur cluster binding"/>
    <property type="evidence" value="ECO:0007669"/>
    <property type="project" value="UniProtKB-KW"/>
</dbReference>
<dbReference type="EC" id="3.2.2.27" evidence="3"/>
<name>A0A2W5MPX3_9BACT</name>
<dbReference type="Pfam" id="PF03167">
    <property type="entry name" value="UDG"/>
    <property type="match status" value="1"/>
</dbReference>
<comment type="caution">
    <text evidence="14">The sequence shown here is derived from an EMBL/GenBank/DDBJ whole genome shotgun (WGS) entry which is preliminary data.</text>
</comment>
<dbReference type="NCBIfam" id="TIGR00758">
    <property type="entry name" value="UDG_fam4"/>
    <property type="match status" value="1"/>
</dbReference>
<evidence type="ECO:0000256" key="1">
    <source>
        <dbReference type="ARBA" id="ARBA00001400"/>
    </source>
</evidence>
<sequence>MTAQVKNPLISALEWHLDVGADEALSTFPVDRTAGTADILKSLREEPADQASPKKSRIDMPPPANESAGDLLGTAQARVEAQKLAASCNTLEELAAAIAGFDGLAIRKTATNMVFADGNSAARIMLVGEAPGADEDRQGKPFVGQSGQLLDKILASIGLSRTDEDPAKAVYISNIINWRPPGNRTPSPAEIDVSLPFIERHIALVKPQILILCGGVSAKGLLGSGDSISKLRGKFHDYMPITQGIAQDASPVPAIATYHPAYLLRTPSHKKQVWADMLMLQARLKQN</sequence>
<proteinExistence type="inferred from homology"/>
<dbReference type="PANTHER" id="PTHR33693:SF1">
    <property type="entry name" value="TYPE-4 URACIL-DNA GLYCOSYLASE"/>
    <property type="match status" value="1"/>
</dbReference>
<reference evidence="14 15" key="1">
    <citation type="submission" date="2017-08" db="EMBL/GenBank/DDBJ databases">
        <title>Infants hospitalized years apart are colonized by the same room-sourced microbial strains.</title>
        <authorList>
            <person name="Brooks B."/>
            <person name="Olm M.R."/>
            <person name="Firek B.A."/>
            <person name="Baker R."/>
            <person name="Thomas B.C."/>
            <person name="Morowitz M.J."/>
            <person name="Banfield J.F."/>
        </authorList>
    </citation>
    <scope>NUCLEOTIDE SEQUENCE [LARGE SCALE GENOMIC DNA]</scope>
    <source>
        <strain evidence="14">S2_005_002_R2_29</strain>
    </source>
</reference>
<keyword evidence="11" id="KW-0234">DNA repair</keyword>
<evidence type="ECO:0000313" key="15">
    <source>
        <dbReference type="Proteomes" id="UP000249417"/>
    </source>
</evidence>
<keyword evidence="6" id="KW-0479">Metal-binding</keyword>
<protein>
    <recommendedName>
        <fullName evidence="4">Type-4 uracil-DNA glycosylase</fullName>
        <ecNumber evidence="3">3.2.2.27</ecNumber>
    </recommendedName>
</protein>
<dbReference type="InterPro" id="IPR051536">
    <property type="entry name" value="UDG_Type-4/5"/>
</dbReference>
<evidence type="ECO:0000313" key="14">
    <source>
        <dbReference type="EMBL" id="PZQ43401.1"/>
    </source>
</evidence>
<evidence type="ECO:0000256" key="8">
    <source>
        <dbReference type="ARBA" id="ARBA00022801"/>
    </source>
</evidence>
<evidence type="ECO:0000256" key="6">
    <source>
        <dbReference type="ARBA" id="ARBA00022723"/>
    </source>
</evidence>
<evidence type="ECO:0000256" key="9">
    <source>
        <dbReference type="ARBA" id="ARBA00023004"/>
    </source>
</evidence>
<organism evidence="14 15">
    <name type="scientific">Micavibrio aeruginosavorus</name>
    <dbReference type="NCBI Taxonomy" id="349221"/>
    <lineage>
        <taxon>Bacteria</taxon>
        <taxon>Pseudomonadati</taxon>
        <taxon>Bdellovibrionota</taxon>
        <taxon>Bdellovibrionia</taxon>
        <taxon>Bdellovibrionales</taxon>
        <taxon>Pseudobdellovibrionaceae</taxon>
        <taxon>Micavibrio</taxon>
    </lineage>
</organism>
<dbReference type="GO" id="GO:0006281">
    <property type="term" value="P:DNA repair"/>
    <property type="evidence" value="ECO:0007669"/>
    <property type="project" value="UniProtKB-KW"/>
</dbReference>
<evidence type="ECO:0000256" key="2">
    <source>
        <dbReference type="ARBA" id="ARBA00006521"/>
    </source>
</evidence>
<evidence type="ECO:0000256" key="7">
    <source>
        <dbReference type="ARBA" id="ARBA00022763"/>
    </source>
</evidence>
<keyword evidence="7" id="KW-0227">DNA damage</keyword>
<keyword evidence="5" id="KW-0004">4Fe-4S</keyword>
<evidence type="ECO:0000256" key="10">
    <source>
        <dbReference type="ARBA" id="ARBA00023014"/>
    </source>
</evidence>
<keyword evidence="8" id="KW-0378">Hydrolase</keyword>
<dbReference type="GO" id="GO:0046872">
    <property type="term" value="F:metal ion binding"/>
    <property type="evidence" value="ECO:0007669"/>
    <property type="project" value="UniProtKB-KW"/>
</dbReference>
<feature type="region of interest" description="Disordered" evidence="12">
    <location>
        <begin position="43"/>
        <end position="69"/>
    </location>
</feature>
<dbReference type="GO" id="GO:0004844">
    <property type="term" value="F:uracil DNA N-glycosylase activity"/>
    <property type="evidence" value="ECO:0007669"/>
    <property type="project" value="UniProtKB-EC"/>
</dbReference>
<dbReference type="CDD" id="cd10030">
    <property type="entry name" value="UDG-F4_TTUDGA_SPO1dp_like"/>
    <property type="match status" value="1"/>
</dbReference>
<keyword evidence="9" id="KW-0408">Iron</keyword>
<comment type="similarity">
    <text evidence="2">Belongs to the uracil-DNA glycosylase (UDG) superfamily. Type 4 (UDGa) family.</text>
</comment>
<feature type="domain" description="Uracil-DNA glycosylase-like" evidence="13">
    <location>
        <begin position="115"/>
        <end position="278"/>
    </location>
</feature>
<dbReference type="InterPro" id="IPR036895">
    <property type="entry name" value="Uracil-DNA_glycosylase-like_sf"/>
</dbReference>
<dbReference type="InterPro" id="IPR005273">
    <property type="entry name" value="Ura-DNA_glyco_family4"/>
</dbReference>
<evidence type="ECO:0000256" key="11">
    <source>
        <dbReference type="ARBA" id="ARBA00023204"/>
    </source>
</evidence>
<keyword evidence="10" id="KW-0411">Iron-sulfur</keyword>
<evidence type="ECO:0000256" key="3">
    <source>
        <dbReference type="ARBA" id="ARBA00012030"/>
    </source>
</evidence>
<accession>A0A2W5MPX3</accession>
<evidence type="ECO:0000256" key="4">
    <source>
        <dbReference type="ARBA" id="ARBA00019403"/>
    </source>
</evidence>
<dbReference type="SUPFAM" id="SSF52141">
    <property type="entry name" value="Uracil-DNA glycosylase-like"/>
    <property type="match status" value="1"/>
</dbReference>
<dbReference type="SMART" id="SM00986">
    <property type="entry name" value="UDG"/>
    <property type="match status" value="1"/>
</dbReference>
<comment type="catalytic activity">
    <reaction evidence="1">
        <text>Hydrolyzes single-stranded DNA or mismatched double-stranded DNA and polynucleotides, releasing free uracil.</text>
        <dbReference type="EC" id="3.2.2.27"/>
    </reaction>
</comment>
<dbReference type="Gene3D" id="3.40.470.10">
    <property type="entry name" value="Uracil-DNA glycosylase-like domain"/>
    <property type="match status" value="1"/>
</dbReference>
<dbReference type="InterPro" id="IPR005122">
    <property type="entry name" value="Uracil-DNA_glycosylase-like"/>
</dbReference>
<gene>
    <name evidence="14" type="ORF">DI551_12240</name>
</gene>
<evidence type="ECO:0000256" key="5">
    <source>
        <dbReference type="ARBA" id="ARBA00022485"/>
    </source>
</evidence>
<dbReference type="PANTHER" id="PTHR33693">
    <property type="entry name" value="TYPE-5 URACIL-DNA GLYCOSYLASE"/>
    <property type="match status" value="1"/>
</dbReference>
<dbReference type="EMBL" id="QFQB01000158">
    <property type="protein sequence ID" value="PZQ43401.1"/>
    <property type="molecule type" value="Genomic_DNA"/>
</dbReference>
<dbReference type="AlphaFoldDB" id="A0A2W5MPX3"/>
<dbReference type="Proteomes" id="UP000249417">
    <property type="component" value="Unassembled WGS sequence"/>
</dbReference>
<evidence type="ECO:0000256" key="12">
    <source>
        <dbReference type="SAM" id="MobiDB-lite"/>
    </source>
</evidence>
<evidence type="ECO:0000259" key="13">
    <source>
        <dbReference type="SMART" id="SM00986"/>
    </source>
</evidence>
<dbReference type="SMART" id="SM00987">
    <property type="entry name" value="UreE_C"/>
    <property type="match status" value="1"/>
</dbReference>